<dbReference type="InterPro" id="IPR000485">
    <property type="entry name" value="AsnC-type_HTH_dom"/>
</dbReference>
<dbReference type="GO" id="GO:0005829">
    <property type="term" value="C:cytosol"/>
    <property type="evidence" value="ECO:0007669"/>
    <property type="project" value="TreeGrafter"/>
</dbReference>
<evidence type="ECO:0000256" key="3">
    <source>
        <dbReference type="ARBA" id="ARBA00023163"/>
    </source>
</evidence>
<dbReference type="Pfam" id="PF01037">
    <property type="entry name" value="AsnC_trans_reg"/>
    <property type="match status" value="1"/>
</dbReference>
<dbReference type="RefSeq" id="WP_101589971.1">
    <property type="nucleotide sequence ID" value="NZ_FXZM01000016.1"/>
</dbReference>
<dbReference type="Gene3D" id="3.30.70.920">
    <property type="match status" value="1"/>
</dbReference>
<evidence type="ECO:0000256" key="1">
    <source>
        <dbReference type="ARBA" id="ARBA00023015"/>
    </source>
</evidence>
<keyword evidence="2" id="KW-0238">DNA-binding</keyword>
<dbReference type="Gene3D" id="1.10.10.10">
    <property type="entry name" value="Winged helix-like DNA-binding domain superfamily/Winged helix DNA-binding domain"/>
    <property type="match status" value="1"/>
</dbReference>
<dbReference type="InterPro" id="IPR019888">
    <property type="entry name" value="Tscrpt_reg_AsnC-like"/>
</dbReference>
<name>A0A2H1L834_9MICO</name>
<dbReference type="PRINTS" id="PR00033">
    <property type="entry name" value="HTHASNC"/>
</dbReference>
<reference evidence="6" key="1">
    <citation type="submission" date="2017-03" db="EMBL/GenBank/DDBJ databases">
        <authorList>
            <person name="Monnet C."/>
        </authorList>
    </citation>
    <scope>NUCLEOTIDE SEQUENCE [LARGE SCALE GENOMIC DNA]</scope>
    <source>
        <strain evidence="6">SJ5-8</strain>
    </source>
</reference>
<protein>
    <submittedName>
        <fullName evidence="5">Lrp/AsnC family transcriptional regulator, regulator for asnA, asnC and gidA</fullName>
    </submittedName>
</protein>
<dbReference type="Pfam" id="PF13412">
    <property type="entry name" value="HTH_24"/>
    <property type="match status" value="1"/>
</dbReference>
<dbReference type="EMBL" id="FXZM01000016">
    <property type="protein sequence ID" value="SMY13061.1"/>
    <property type="molecule type" value="Genomic_DNA"/>
</dbReference>
<dbReference type="PROSITE" id="PS50956">
    <property type="entry name" value="HTH_ASNC_2"/>
    <property type="match status" value="1"/>
</dbReference>
<sequence>MDGRRPESKKRRTARREFDRIDLELIKLLIDDPRRSQRALAKEVRLSPPAVAERITHLESSGAITGYSAQVDLAVLGYGLTVYADVSRELGPDHREQSLKLTEIDEVESVILTTGPHDLMLKINVKDRDHLNEVLFEKLIEGTVRIRQSNTRVSLAEFSNSDFREKILDRLIEDLNECDDE</sequence>
<keyword evidence="3" id="KW-0804">Transcription</keyword>
<proteinExistence type="predicted"/>
<dbReference type="Proteomes" id="UP000234462">
    <property type="component" value="Unassembled WGS sequence"/>
</dbReference>
<dbReference type="PANTHER" id="PTHR30154">
    <property type="entry name" value="LEUCINE-RESPONSIVE REGULATORY PROTEIN"/>
    <property type="match status" value="1"/>
</dbReference>
<dbReference type="OrthoDB" id="3396933at2"/>
<dbReference type="InterPro" id="IPR019887">
    <property type="entry name" value="Tscrpt_reg_AsnC/Lrp_C"/>
</dbReference>
<dbReference type="GO" id="GO:0043565">
    <property type="term" value="F:sequence-specific DNA binding"/>
    <property type="evidence" value="ECO:0007669"/>
    <property type="project" value="InterPro"/>
</dbReference>
<dbReference type="SMART" id="SM00344">
    <property type="entry name" value="HTH_ASNC"/>
    <property type="match status" value="1"/>
</dbReference>
<evidence type="ECO:0000259" key="4">
    <source>
        <dbReference type="PROSITE" id="PS50956"/>
    </source>
</evidence>
<feature type="domain" description="HTH asnC-type" evidence="4">
    <location>
        <begin position="18"/>
        <end position="79"/>
    </location>
</feature>
<dbReference type="InterPro" id="IPR036388">
    <property type="entry name" value="WH-like_DNA-bd_sf"/>
</dbReference>
<gene>
    <name evidence="5" type="ORF">BJEO58_02669</name>
</gene>
<evidence type="ECO:0000313" key="6">
    <source>
        <dbReference type="Proteomes" id="UP000234462"/>
    </source>
</evidence>
<dbReference type="GO" id="GO:0043200">
    <property type="term" value="P:response to amino acid"/>
    <property type="evidence" value="ECO:0007669"/>
    <property type="project" value="TreeGrafter"/>
</dbReference>
<dbReference type="PANTHER" id="PTHR30154:SF34">
    <property type="entry name" value="TRANSCRIPTIONAL REGULATOR AZLB"/>
    <property type="match status" value="1"/>
</dbReference>
<evidence type="ECO:0000256" key="2">
    <source>
        <dbReference type="ARBA" id="ARBA00023125"/>
    </source>
</evidence>
<keyword evidence="6" id="KW-1185">Reference proteome</keyword>
<keyword evidence="1" id="KW-0805">Transcription regulation</keyword>
<accession>A0A2H1L834</accession>
<dbReference type="InterPro" id="IPR011008">
    <property type="entry name" value="Dimeric_a/b-barrel"/>
</dbReference>
<dbReference type="SUPFAM" id="SSF54909">
    <property type="entry name" value="Dimeric alpha+beta barrel"/>
    <property type="match status" value="1"/>
</dbReference>
<organism evidence="5 6">
    <name type="scientific">Brevibacterium jeotgali</name>
    <dbReference type="NCBI Taxonomy" id="1262550"/>
    <lineage>
        <taxon>Bacteria</taxon>
        <taxon>Bacillati</taxon>
        <taxon>Actinomycetota</taxon>
        <taxon>Actinomycetes</taxon>
        <taxon>Micrococcales</taxon>
        <taxon>Brevibacteriaceae</taxon>
        <taxon>Brevibacterium</taxon>
    </lineage>
</organism>
<dbReference type="InterPro" id="IPR036390">
    <property type="entry name" value="WH_DNA-bd_sf"/>
</dbReference>
<dbReference type="SUPFAM" id="SSF46785">
    <property type="entry name" value="Winged helix' DNA-binding domain"/>
    <property type="match status" value="1"/>
</dbReference>
<dbReference type="AlphaFoldDB" id="A0A2H1L834"/>
<evidence type="ECO:0000313" key="5">
    <source>
        <dbReference type="EMBL" id="SMY13061.1"/>
    </source>
</evidence>